<evidence type="ECO:0000256" key="5">
    <source>
        <dbReference type="ARBA" id="ARBA00023163"/>
    </source>
</evidence>
<dbReference type="GO" id="GO:0006352">
    <property type="term" value="P:DNA-templated transcription initiation"/>
    <property type="evidence" value="ECO:0007669"/>
    <property type="project" value="InterPro"/>
</dbReference>
<dbReference type="SUPFAM" id="SSF88659">
    <property type="entry name" value="Sigma3 and sigma4 domains of RNA polymerase sigma factors"/>
    <property type="match status" value="1"/>
</dbReference>
<dbReference type="Gene3D" id="1.10.1740.10">
    <property type="match status" value="1"/>
</dbReference>
<dbReference type="SUPFAM" id="SSF88946">
    <property type="entry name" value="Sigma2 domain of RNA polymerase sigma factors"/>
    <property type="match status" value="1"/>
</dbReference>
<dbReference type="InterPro" id="IPR014284">
    <property type="entry name" value="RNA_pol_sigma-70_dom"/>
</dbReference>
<dbReference type="PANTHER" id="PTHR43133">
    <property type="entry name" value="RNA POLYMERASE ECF-TYPE SIGMA FACTO"/>
    <property type="match status" value="1"/>
</dbReference>
<dbReference type="Pfam" id="PF08281">
    <property type="entry name" value="Sigma70_r4_2"/>
    <property type="match status" value="1"/>
</dbReference>
<organism evidence="8 9">
    <name type="scientific">Streptomyces roseolilacinus</name>
    <dbReference type="NCBI Taxonomy" id="66904"/>
    <lineage>
        <taxon>Bacteria</taxon>
        <taxon>Bacillati</taxon>
        <taxon>Actinomycetota</taxon>
        <taxon>Actinomycetes</taxon>
        <taxon>Kitasatosporales</taxon>
        <taxon>Streptomycetaceae</taxon>
        <taxon>Streptomyces</taxon>
    </lineage>
</organism>
<dbReference type="Gene3D" id="1.10.10.10">
    <property type="entry name" value="Winged helix-like DNA-binding domain superfamily/Winged helix DNA-binding domain"/>
    <property type="match status" value="1"/>
</dbReference>
<dbReference type="Pfam" id="PF04542">
    <property type="entry name" value="Sigma70_r2"/>
    <property type="match status" value="1"/>
</dbReference>
<evidence type="ECO:0000313" key="9">
    <source>
        <dbReference type="Proteomes" id="UP000654123"/>
    </source>
</evidence>
<dbReference type="GO" id="GO:0016987">
    <property type="term" value="F:sigma factor activity"/>
    <property type="evidence" value="ECO:0007669"/>
    <property type="project" value="UniProtKB-KW"/>
</dbReference>
<protein>
    <submittedName>
        <fullName evidence="8">Uncharacterized protein</fullName>
    </submittedName>
</protein>
<dbReference type="CDD" id="cd06171">
    <property type="entry name" value="Sigma70_r4"/>
    <property type="match status" value="1"/>
</dbReference>
<reference evidence="8" key="1">
    <citation type="journal article" date="2014" name="Int. J. Syst. Evol. Microbiol.">
        <title>Complete genome sequence of Corynebacterium casei LMG S-19264T (=DSM 44701T), isolated from a smear-ripened cheese.</title>
        <authorList>
            <consortium name="US DOE Joint Genome Institute (JGI-PGF)"/>
            <person name="Walter F."/>
            <person name="Albersmeier A."/>
            <person name="Kalinowski J."/>
            <person name="Ruckert C."/>
        </authorList>
    </citation>
    <scope>NUCLEOTIDE SEQUENCE</scope>
    <source>
        <strain evidence="8">JCM 4335</strain>
    </source>
</reference>
<dbReference type="RefSeq" id="WP_189538329.1">
    <property type="nucleotide sequence ID" value="NZ_BMSV01000023.1"/>
</dbReference>
<comment type="similarity">
    <text evidence="1">Belongs to the sigma-70 factor family. ECF subfamily.</text>
</comment>
<proteinExistence type="inferred from homology"/>
<feature type="domain" description="RNA polymerase sigma factor 70 region 4 type 2" evidence="7">
    <location>
        <begin position="113"/>
        <end position="159"/>
    </location>
</feature>
<gene>
    <name evidence="8" type="ORF">GCM10010249_60380</name>
</gene>
<name>A0A918EMK7_9ACTN</name>
<evidence type="ECO:0000259" key="6">
    <source>
        <dbReference type="Pfam" id="PF04542"/>
    </source>
</evidence>
<dbReference type="InterPro" id="IPR036388">
    <property type="entry name" value="WH-like_DNA-bd_sf"/>
</dbReference>
<feature type="domain" description="RNA polymerase sigma-70 region 2" evidence="6">
    <location>
        <begin position="23"/>
        <end position="81"/>
    </location>
</feature>
<sequence>MSEAAPGADFESFVLETIEAFSRLARTQAGDLHSAQDAVQDVYLNMYRRWETISEREGSLTAYGRTAVKRAVIDQFRRNKRMVTVPVPVHELPETESGIGIPDAAYEMIKEGIGELVSALPERQREVITLCILQDLSTAEVAQRLQIKEESVKRYIKAAANNLKKSIDKHSEEATA</sequence>
<evidence type="ECO:0000256" key="3">
    <source>
        <dbReference type="ARBA" id="ARBA00023082"/>
    </source>
</evidence>
<dbReference type="InterPro" id="IPR039425">
    <property type="entry name" value="RNA_pol_sigma-70-like"/>
</dbReference>
<dbReference type="NCBIfam" id="TIGR02937">
    <property type="entry name" value="sigma70-ECF"/>
    <property type="match status" value="1"/>
</dbReference>
<dbReference type="EMBL" id="BMSV01000023">
    <property type="protein sequence ID" value="GGQ33896.1"/>
    <property type="molecule type" value="Genomic_DNA"/>
</dbReference>
<dbReference type="InterPro" id="IPR007627">
    <property type="entry name" value="RNA_pol_sigma70_r2"/>
</dbReference>
<evidence type="ECO:0000256" key="1">
    <source>
        <dbReference type="ARBA" id="ARBA00010641"/>
    </source>
</evidence>
<dbReference type="InterPro" id="IPR013325">
    <property type="entry name" value="RNA_pol_sigma_r2"/>
</dbReference>
<dbReference type="InterPro" id="IPR013324">
    <property type="entry name" value="RNA_pol_sigma_r3/r4-like"/>
</dbReference>
<evidence type="ECO:0000313" key="8">
    <source>
        <dbReference type="EMBL" id="GGQ33896.1"/>
    </source>
</evidence>
<evidence type="ECO:0000259" key="7">
    <source>
        <dbReference type="Pfam" id="PF08281"/>
    </source>
</evidence>
<keyword evidence="9" id="KW-1185">Reference proteome</keyword>
<dbReference type="AlphaFoldDB" id="A0A918EMK7"/>
<keyword evidence="4" id="KW-0238">DNA-binding</keyword>
<dbReference type="InterPro" id="IPR013249">
    <property type="entry name" value="RNA_pol_sigma70_r4_t2"/>
</dbReference>
<accession>A0A918EMK7</accession>
<dbReference type="Proteomes" id="UP000654123">
    <property type="component" value="Unassembled WGS sequence"/>
</dbReference>
<keyword evidence="5" id="KW-0804">Transcription</keyword>
<evidence type="ECO:0000256" key="4">
    <source>
        <dbReference type="ARBA" id="ARBA00023125"/>
    </source>
</evidence>
<dbReference type="PANTHER" id="PTHR43133:SF8">
    <property type="entry name" value="RNA POLYMERASE SIGMA FACTOR HI_1459-RELATED"/>
    <property type="match status" value="1"/>
</dbReference>
<keyword evidence="3" id="KW-0731">Sigma factor</keyword>
<keyword evidence="2" id="KW-0805">Transcription regulation</keyword>
<reference evidence="8" key="2">
    <citation type="submission" date="2020-09" db="EMBL/GenBank/DDBJ databases">
        <authorList>
            <person name="Sun Q."/>
            <person name="Ohkuma M."/>
        </authorList>
    </citation>
    <scope>NUCLEOTIDE SEQUENCE</scope>
    <source>
        <strain evidence="8">JCM 4335</strain>
    </source>
</reference>
<dbReference type="GO" id="GO:0003677">
    <property type="term" value="F:DNA binding"/>
    <property type="evidence" value="ECO:0007669"/>
    <property type="project" value="UniProtKB-KW"/>
</dbReference>
<evidence type="ECO:0000256" key="2">
    <source>
        <dbReference type="ARBA" id="ARBA00023015"/>
    </source>
</evidence>
<comment type="caution">
    <text evidence="8">The sequence shown here is derived from an EMBL/GenBank/DDBJ whole genome shotgun (WGS) entry which is preliminary data.</text>
</comment>